<evidence type="ECO:0000256" key="1">
    <source>
        <dbReference type="SAM" id="MobiDB-lite"/>
    </source>
</evidence>
<proteinExistence type="predicted"/>
<organism evidence="2 3">
    <name type="scientific">Gossypium barbadense</name>
    <name type="common">Sea Island cotton</name>
    <name type="synonym">Hibiscus barbadensis</name>
    <dbReference type="NCBI Taxonomy" id="3634"/>
    <lineage>
        <taxon>Eukaryota</taxon>
        <taxon>Viridiplantae</taxon>
        <taxon>Streptophyta</taxon>
        <taxon>Embryophyta</taxon>
        <taxon>Tracheophyta</taxon>
        <taxon>Spermatophyta</taxon>
        <taxon>Magnoliopsida</taxon>
        <taxon>eudicotyledons</taxon>
        <taxon>Gunneridae</taxon>
        <taxon>Pentapetalae</taxon>
        <taxon>rosids</taxon>
        <taxon>malvids</taxon>
        <taxon>Malvales</taxon>
        <taxon>Malvaceae</taxon>
        <taxon>Malvoideae</taxon>
        <taxon>Gossypium</taxon>
    </lineage>
</organism>
<accession>A0A2P5WT89</accession>
<gene>
    <name evidence="2" type="ORF">GOBAR_AA26370</name>
</gene>
<dbReference type="EMBL" id="KZ666578">
    <property type="protein sequence ID" value="PPR94299.1"/>
    <property type="molecule type" value="Genomic_DNA"/>
</dbReference>
<evidence type="ECO:0000313" key="2">
    <source>
        <dbReference type="EMBL" id="PPR94299.1"/>
    </source>
</evidence>
<sequence>MVRKGKNEVGQNEQKSVSTEYKPRVPYPNATRKDRSNEQIGKFLKLLKKLHINLLFIEALLQMPNAVKFLKELLANKRKLDERSHVELNAVCSARDETITLQARNLNNTSKIEGDCANCSNKTDYTVQPIFQEISSKDTHEPCSIYNKGSTHEERMLQIEELDEWLTFKPRKHDKPKLRQNELNASPNQLKVGDKVSFDAVDPHIDTAKPNEEIPLTILSIFPFGIVEVSHSKFGTFKVNNTGLKPYVGKIESRDKECKLLEPP</sequence>
<dbReference type="OrthoDB" id="1937287at2759"/>
<protein>
    <submittedName>
        <fullName evidence="2">Uncharacterized protein</fullName>
    </submittedName>
</protein>
<evidence type="ECO:0000313" key="3">
    <source>
        <dbReference type="Proteomes" id="UP000239757"/>
    </source>
</evidence>
<name>A0A2P5WT89_GOSBA</name>
<reference evidence="2 3" key="1">
    <citation type="submission" date="2015-01" db="EMBL/GenBank/DDBJ databases">
        <title>Genome of allotetraploid Gossypium barbadense reveals genomic plasticity and fiber elongation in cotton evolution.</title>
        <authorList>
            <person name="Chen X."/>
            <person name="Liu X."/>
            <person name="Zhao B."/>
            <person name="Zheng H."/>
            <person name="Hu Y."/>
            <person name="Lu G."/>
            <person name="Yang C."/>
            <person name="Chen J."/>
            <person name="Shan C."/>
            <person name="Zhang L."/>
            <person name="Zhou Y."/>
            <person name="Wang L."/>
            <person name="Guo W."/>
            <person name="Bai Y."/>
            <person name="Ruan J."/>
            <person name="Shangguan X."/>
            <person name="Mao Y."/>
            <person name="Jiang J."/>
            <person name="Zhu Y."/>
            <person name="Lei J."/>
            <person name="Kang H."/>
            <person name="Chen S."/>
            <person name="He X."/>
            <person name="Wang R."/>
            <person name="Wang Y."/>
            <person name="Chen J."/>
            <person name="Wang L."/>
            <person name="Yu S."/>
            <person name="Wang B."/>
            <person name="Wei J."/>
            <person name="Song S."/>
            <person name="Lu X."/>
            <person name="Gao Z."/>
            <person name="Gu W."/>
            <person name="Deng X."/>
            <person name="Ma D."/>
            <person name="Wang S."/>
            <person name="Liang W."/>
            <person name="Fang L."/>
            <person name="Cai C."/>
            <person name="Zhu X."/>
            <person name="Zhou B."/>
            <person name="Zhang Y."/>
            <person name="Chen Z."/>
            <person name="Xu S."/>
            <person name="Zhu R."/>
            <person name="Wang S."/>
            <person name="Zhang T."/>
            <person name="Zhao G."/>
        </authorList>
    </citation>
    <scope>NUCLEOTIDE SEQUENCE [LARGE SCALE GENOMIC DNA]</scope>
    <source>
        <strain evidence="3">cv. Xinhai21</strain>
        <tissue evidence="2">Leaf</tissue>
    </source>
</reference>
<dbReference type="AlphaFoldDB" id="A0A2P5WT89"/>
<dbReference type="Proteomes" id="UP000239757">
    <property type="component" value="Unassembled WGS sequence"/>
</dbReference>
<feature type="compositionally biased region" description="Polar residues" evidence="1">
    <location>
        <begin position="9"/>
        <end position="19"/>
    </location>
</feature>
<feature type="region of interest" description="Disordered" evidence="1">
    <location>
        <begin position="1"/>
        <end position="34"/>
    </location>
</feature>